<organism evidence="7 8">
    <name type="scientific">Mycena chlorophos</name>
    <name type="common">Agaric fungus</name>
    <name type="synonym">Agaricus chlorophos</name>
    <dbReference type="NCBI Taxonomy" id="658473"/>
    <lineage>
        <taxon>Eukaryota</taxon>
        <taxon>Fungi</taxon>
        <taxon>Dikarya</taxon>
        <taxon>Basidiomycota</taxon>
        <taxon>Agaricomycotina</taxon>
        <taxon>Agaricomycetes</taxon>
        <taxon>Agaricomycetidae</taxon>
        <taxon>Agaricales</taxon>
        <taxon>Marasmiineae</taxon>
        <taxon>Mycenaceae</taxon>
        <taxon>Mycena</taxon>
    </lineage>
</organism>
<evidence type="ECO:0000256" key="5">
    <source>
        <dbReference type="SAM" id="MobiDB-lite"/>
    </source>
</evidence>
<dbReference type="InterPro" id="IPR037525">
    <property type="entry name" value="Velvet_dom"/>
</dbReference>
<dbReference type="PANTHER" id="PTHR33572:SF15">
    <property type="entry name" value="VELVET DOMAIN-CONTAINING PROTEIN"/>
    <property type="match status" value="1"/>
</dbReference>
<evidence type="ECO:0000256" key="2">
    <source>
        <dbReference type="ARBA" id="ARBA00023015"/>
    </source>
</evidence>
<dbReference type="PROSITE" id="PS51821">
    <property type="entry name" value="VELVET"/>
    <property type="match status" value="1"/>
</dbReference>
<sequence>MQHDSGRAGVLRRPRMSRNHAGSSPKSFLFTNSITKTTLRTLHDTQSSKHSIPLFFTTKLTPRKHASRPSSPRISSLSHSSAGSASGSSPLSSPNSTTHRRTHRPARGRAPGGIAHVASETSAASPPPPRYELHVVQNPVRTAEFGSAILSRLPLSPSTVVQLTVRDGEGNSIMPEEEIPFLLAHLSLCAENGTLLDMGSSLGLRVGAPPPILYGNLISSLQHLEDHNGNSGLYFVFPDVSIRWRGRYQLGIHLVKISRRVPAMPDSNGLAEQATALAHARTSTFDVVPYDEEYIVPPQTRLTQVCSLFSRIVHLTEVKL</sequence>
<evidence type="ECO:0000256" key="3">
    <source>
        <dbReference type="ARBA" id="ARBA00023163"/>
    </source>
</evidence>
<evidence type="ECO:0000256" key="4">
    <source>
        <dbReference type="ARBA" id="ARBA00023242"/>
    </source>
</evidence>
<dbReference type="Pfam" id="PF11754">
    <property type="entry name" value="Velvet"/>
    <property type="match status" value="2"/>
</dbReference>
<dbReference type="InterPro" id="IPR021740">
    <property type="entry name" value="Velvet"/>
</dbReference>
<keyword evidence="4" id="KW-0539">Nucleus</keyword>
<dbReference type="InterPro" id="IPR038491">
    <property type="entry name" value="Velvet_dom_sf"/>
</dbReference>
<name>A0ABQ0KVG7_MYCCL</name>
<keyword evidence="2" id="KW-0805">Transcription regulation</keyword>
<comment type="subcellular location">
    <subcellularLocation>
        <location evidence="1">Nucleus</location>
    </subcellularLocation>
</comment>
<dbReference type="EMBL" id="DF838442">
    <property type="protein sequence ID" value="GAT42935.1"/>
    <property type="molecule type" value="Genomic_DNA"/>
</dbReference>
<dbReference type="PANTHER" id="PTHR33572">
    <property type="entry name" value="SPORE DEVELOPMENT REGULATOR VOSA"/>
    <property type="match status" value="1"/>
</dbReference>
<feature type="compositionally biased region" description="Polar residues" evidence="5">
    <location>
        <begin position="20"/>
        <end position="29"/>
    </location>
</feature>
<accession>A0ABQ0KVG7</accession>
<keyword evidence="3" id="KW-0804">Transcription</keyword>
<dbReference type="Gene3D" id="2.60.40.3960">
    <property type="entry name" value="Velvet domain"/>
    <property type="match status" value="1"/>
</dbReference>
<feature type="region of interest" description="Disordered" evidence="5">
    <location>
        <begin position="1"/>
        <end position="29"/>
    </location>
</feature>
<evidence type="ECO:0000256" key="1">
    <source>
        <dbReference type="ARBA" id="ARBA00004123"/>
    </source>
</evidence>
<feature type="compositionally biased region" description="Basic residues" evidence="5">
    <location>
        <begin position="98"/>
        <end position="107"/>
    </location>
</feature>
<evidence type="ECO:0000313" key="7">
    <source>
        <dbReference type="EMBL" id="GAT42935.1"/>
    </source>
</evidence>
<feature type="region of interest" description="Disordered" evidence="5">
    <location>
        <begin position="60"/>
        <end position="112"/>
    </location>
</feature>
<feature type="domain" description="Velvet" evidence="6">
    <location>
        <begin position="126"/>
        <end position="316"/>
    </location>
</feature>
<gene>
    <name evidence="7" type="ORF">MCHLO_00629</name>
</gene>
<feature type="compositionally biased region" description="Low complexity" evidence="5">
    <location>
        <begin position="68"/>
        <end position="97"/>
    </location>
</feature>
<dbReference type="Proteomes" id="UP000815677">
    <property type="component" value="Unassembled WGS sequence"/>
</dbReference>
<evidence type="ECO:0000313" key="8">
    <source>
        <dbReference type="Proteomes" id="UP000815677"/>
    </source>
</evidence>
<keyword evidence="8" id="KW-1185">Reference proteome</keyword>
<proteinExistence type="predicted"/>
<protein>
    <recommendedName>
        <fullName evidence="6">Velvet domain-containing protein</fullName>
    </recommendedName>
</protein>
<evidence type="ECO:0000259" key="6">
    <source>
        <dbReference type="PROSITE" id="PS51821"/>
    </source>
</evidence>
<reference evidence="7" key="1">
    <citation type="submission" date="2014-09" db="EMBL/GenBank/DDBJ databases">
        <title>Genome sequence of the luminous mushroom Mycena chlorophos for searching fungal bioluminescence genes.</title>
        <authorList>
            <person name="Tanaka Y."/>
            <person name="Kasuga D."/>
            <person name="Oba Y."/>
            <person name="Hase S."/>
            <person name="Sato K."/>
            <person name="Oba Y."/>
            <person name="Sakakibara Y."/>
        </authorList>
    </citation>
    <scope>NUCLEOTIDE SEQUENCE</scope>
</reference>